<keyword evidence="2" id="KW-0547">Nucleotide-binding</keyword>
<evidence type="ECO:0000256" key="4">
    <source>
        <dbReference type="ARBA" id="ARBA00022840"/>
    </source>
</evidence>
<feature type="domain" description="Protein kinase" evidence="11">
    <location>
        <begin position="157"/>
        <end position="456"/>
    </location>
</feature>
<dbReference type="Pfam" id="PF00069">
    <property type="entry name" value="Pkinase"/>
    <property type="match status" value="1"/>
</dbReference>
<dbReference type="Gene3D" id="3.30.200.20">
    <property type="entry name" value="Phosphorylase Kinase, domain 1"/>
    <property type="match status" value="1"/>
</dbReference>
<sequence>MNVSNAVSFPMTFREALNQPTECSSCEESLRTSSDSTSGGDSSADTKSDTSVSKINATRTTGLTKTCENKASDTSQACLNKTPGFSGESPFTKSFSQFDSQDVSKMFLSMDSDEPLNLAGNIQPAPLAAETPGKMHLLPLKRGGKLDEISPGVPDRLVGLPCLGKGSYGYVYLVDKDIKGVDRGALKRFITHENGVSERQHRQAAREVYTHIECDHQNVVRTLAYHVQGHSVMLLMEPMSCDLEKFLKEPNEKITLDSLLNILEGIFRGVEYLHKELRVLHGDIKLKNVLLNGQLEAKITDFGFASSIDQPRTLSSEPPCFYMAPELTCQQREYMSEKTEVFCLGFIALQLLTGKPIYHAWVNNPNHCRKNFSYSPKLYEAYRQYFVNTDLVEQEKVNGKPVITSVLDAKKIAKELHNEKDVKEKDLADFLQKMVWLCMNHSPESRLTLTEAKGFLIDFIEQTKIPKAHKRSCTVANQPTAAKKKLF</sequence>
<organism evidence="12 13">
    <name type="scientific">Endozoicomonas lisbonensis</name>
    <dbReference type="NCBI Taxonomy" id="3120522"/>
    <lineage>
        <taxon>Bacteria</taxon>
        <taxon>Pseudomonadati</taxon>
        <taxon>Pseudomonadota</taxon>
        <taxon>Gammaproteobacteria</taxon>
        <taxon>Oceanospirillales</taxon>
        <taxon>Endozoicomonadaceae</taxon>
        <taxon>Endozoicomonas</taxon>
    </lineage>
</organism>
<evidence type="ECO:0000256" key="7">
    <source>
        <dbReference type="ARBA" id="ARBA00049014"/>
    </source>
</evidence>
<evidence type="ECO:0000256" key="8">
    <source>
        <dbReference type="ARBA" id="ARBA00049299"/>
    </source>
</evidence>
<gene>
    <name evidence="12" type="ORF">V5J35_000684</name>
</gene>
<evidence type="ECO:0000313" key="13">
    <source>
        <dbReference type="Proteomes" id="UP001549366"/>
    </source>
</evidence>
<proteinExistence type="inferred from homology"/>
<accession>A0ABV2SCK6</accession>
<dbReference type="InterPro" id="IPR011009">
    <property type="entry name" value="Kinase-like_dom_sf"/>
</dbReference>
<dbReference type="Gene3D" id="1.10.510.10">
    <property type="entry name" value="Transferase(Phosphotransferase) domain 1"/>
    <property type="match status" value="1"/>
</dbReference>
<dbReference type="InterPro" id="IPR000719">
    <property type="entry name" value="Prot_kinase_dom"/>
</dbReference>
<reference evidence="12 13" key="1">
    <citation type="submission" date="2024-06" db="EMBL/GenBank/DDBJ databases">
        <title>Genomic Encyclopedia of Type Strains, Phase V (KMG-V): Genome sequencing to study the core and pangenomes of soil and plant-associated prokaryotes.</title>
        <authorList>
            <person name="Whitman W."/>
        </authorList>
    </citation>
    <scope>NUCLEOTIDE SEQUENCE [LARGE SCALE GENOMIC DNA]</scope>
    <source>
        <strain evidence="12 13">NE40</strain>
    </source>
</reference>
<keyword evidence="1" id="KW-0808">Transferase</keyword>
<comment type="similarity">
    <text evidence="5">Belongs to the protein kinase superfamily. STE Ser/Thr protein kinase family. MAP kinase kinase subfamily.</text>
</comment>
<dbReference type="EMBL" id="JBEWTB010000002">
    <property type="protein sequence ID" value="MET4755492.1"/>
    <property type="molecule type" value="Genomic_DNA"/>
</dbReference>
<dbReference type="CDD" id="cd00180">
    <property type="entry name" value="PKc"/>
    <property type="match status" value="1"/>
</dbReference>
<evidence type="ECO:0000256" key="10">
    <source>
        <dbReference type="SAM" id="MobiDB-lite"/>
    </source>
</evidence>
<comment type="caution">
    <text evidence="12">The sequence shown here is derived from an EMBL/GenBank/DDBJ whole genome shotgun (WGS) entry which is preliminary data.</text>
</comment>
<evidence type="ECO:0000259" key="11">
    <source>
        <dbReference type="PROSITE" id="PS50011"/>
    </source>
</evidence>
<evidence type="ECO:0000256" key="2">
    <source>
        <dbReference type="ARBA" id="ARBA00022741"/>
    </source>
</evidence>
<dbReference type="SUPFAM" id="SSF56112">
    <property type="entry name" value="Protein kinase-like (PK-like)"/>
    <property type="match status" value="1"/>
</dbReference>
<evidence type="ECO:0000256" key="5">
    <source>
        <dbReference type="ARBA" id="ARBA00038035"/>
    </source>
</evidence>
<dbReference type="Proteomes" id="UP001549366">
    <property type="component" value="Unassembled WGS sequence"/>
</dbReference>
<evidence type="ECO:0000256" key="9">
    <source>
        <dbReference type="ARBA" id="ARBA00051693"/>
    </source>
</evidence>
<comment type="catalytic activity">
    <reaction evidence="8">
        <text>L-threonyl-[protein] + ATP = O-phospho-L-threonyl-[protein] + ADP + H(+)</text>
        <dbReference type="Rhea" id="RHEA:46608"/>
        <dbReference type="Rhea" id="RHEA-COMP:11060"/>
        <dbReference type="Rhea" id="RHEA-COMP:11605"/>
        <dbReference type="ChEBI" id="CHEBI:15378"/>
        <dbReference type="ChEBI" id="CHEBI:30013"/>
        <dbReference type="ChEBI" id="CHEBI:30616"/>
        <dbReference type="ChEBI" id="CHEBI:61977"/>
        <dbReference type="ChEBI" id="CHEBI:456216"/>
        <dbReference type="EC" id="2.7.12.2"/>
    </reaction>
</comment>
<keyword evidence="3" id="KW-0418">Kinase</keyword>
<dbReference type="EC" id="2.7.12.2" evidence="6"/>
<evidence type="ECO:0000256" key="1">
    <source>
        <dbReference type="ARBA" id="ARBA00022679"/>
    </source>
</evidence>
<comment type="catalytic activity">
    <reaction evidence="9">
        <text>L-tyrosyl-[protein] + ATP = O-phospho-L-tyrosyl-[protein] + ADP + H(+)</text>
        <dbReference type="Rhea" id="RHEA:10596"/>
        <dbReference type="Rhea" id="RHEA-COMP:10136"/>
        <dbReference type="Rhea" id="RHEA-COMP:20101"/>
        <dbReference type="ChEBI" id="CHEBI:15378"/>
        <dbReference type="ChEBI" id="CHEBI:30616"/>
        <dbReference type="ChEBI" id="CHEBI:46858"/>
        <dbReference type="ChEBI" id="CHEBI:61978"/>
        <dbReference type="ChEBI" id="CHEBI:456216"/>
        <dbReference type="EC" id="2.7.12.2"/>
    </reaction>
</comment>
<dbReference type="RefSeq" id="WP_354009911.1">
    <property type="nucleotide sequence ID" value="NZ_JBEWTA010000001.1"/>
</dbReference>
<evidence type="ECO:0000313" key="12">
    <source>
        <dbReference type="EMBL" id="MET4755492.1"/>
    </source>
</evidence>
<comment type="catalytic activity">
    <reaction evidence="7">
        <text>L-seryl-[protein] + ATP = O-phospho-L-seryl-[protein] + ADP + H(+)</text>
        <dbReference type="Rhea" id="RHEA:17989"/>
        <dbReference type="Rhea" id="RHEA-COMP:9863"/>
        <dbReference type="Rhea" id="RHEA-COMP:11604"/>
        <dbReference type="ChEBI" id="CHEBI:15378"/>
        <dbReference type="ChEBI" id="CHEBI:29999"/>
        <dbReference type="ChEBI" id="CHEBI:30616"/>
        <dbReference type="ChEBI" id="CHEBI:83421"/>
        <dbReference type="ChEBI" id="CHEBI:456216"/>
        <dbReference type="EC" id="2.7.12.2"/>
    </reaction>
</comment>
<dbReference type="PANTHER" id="PTHR48013">
    <property type="entry name" value="DUAL SPECIFICITY MITOGEN-ACTIVATED PROTEIN KINASE KINASE 5-RELATED"/>
    <property type="match status" value="1"/>
</dbReference>
<protein>
    <recommendedName>
        <fullName evidence="6">mitogen-activated protein kinase kinase</fullName>
        <ecNumber evidence="6">2.7.12.2</ecNumber>
    </recommendedName>
</protein>
<evidence type="ECO:0000256" key="3">
    <source>
        <dbReference type="ARBA" id="ARBA00022777"/>
    </source>
</evidence>
<name>A0ABV2SCK6_9GAMM</name>
<dbReference type="SMART" id="SM00220">
    <property type="entry name" value="S_TKc"/>
    <property type="match status" value="1"/>
</dbReference>
<evidence type="ECO:0000256" key="6">
    <source>
        <dbReference type="ARBA" id="ARBA00038999"/>
    </source>
</evidence>
<feature type="compositionally biased region" description="Low complexity" evidence="10">
    <location>
        <begin position="32"/>
        <end position="53"/>
    </location>
</feature>
<feature type="region of interest" description="Disordered" evidence="10">
    <location>
        <begin position="20"/>
        <end position="53"/>
    </location>
</feature>
<keyword evidence="13" id="KW-1185">Reference proteome</keyword>
<dbReference type="PROSITE" id="PS50011">
    <property type="entry name" value="PROTEIN_KINASE_DOM"/>
    <property type="match status" value="1"/>
</dbReference>
<dbReference type="PROSITE" id="PS00108">
    <property type="entry name" value="PROTEIN_KINASE_ST"/>
    <property type="match status" value="1"/>
</dbReference>
<keyword evidence="4" id="KW-0067">ATP-binding</keyword>
<dbReference type="PANTHER" id="PTHR48013:SF9">
    <property type="entry name" value="DUAL SPECIFICITY MITOGEN-ACTIVATED PROTEIN KINASE KINASE 5"/>
    <property type="match status" value="1"/>
</dbReference>
<dbReference type="InterPro" id="IPR008271">
    <property type="entry name" value="Ser/Thr_kinase_AS"/>
</dbReference>